<sequence length="163" mass="17508">MSDGKASDAAGRAKHSGVPGECQWIELCLRTSSWVRASFQASLSTSALPCDLALQSPTTAKKKAGEKASTNSALLILTFPSLMRSLFPALPSTDELSVLPPHATPSSTHDSHWKPIITTPPVNQFGDEISQLKTVLPYAEGTLNNQILSVFLTQMYSSRVLIP</sequence>
<protein>
    <submittedName>
        <fullName evidence="1">Predicted protein</fullName>
    </submittedName>
</protein>
<dbReference type="EMBL" id="DS545417">
    <property type="protein sequence ID" value="EDQ49257.1"/>
    <property type="molecule type" value="Genomic_DNA"/>
</dbReference>
<gene>
    <name evidence="1" type="ORF">PHYPADRAFT_102236</name>
</gene>
<accession>A9U4Z9</accession>
<reference evidence="1" key="1">
    <citation type="journal article" date="2008" name="Science">
        <title>The Physcomitrella genome reveals evolutionary insights into the conquest of land by plants.</title>
        <authorList>
            <person name="Rensing S."/>
            <person name="Lang D."/>
            <person name="Zimmer A."/>
            <person name="Terry A."/>
            <person name="Salamov A."/>
            <person name="Shapiro H."/>
            <person name="Nishiyama T."/>
            <person name="Perroud P.-F."/>
            <person name="Lindquist E."/>
            <person name="Kamisugi Y."/>
            <person name="Tanahashi T."/>
            <person name="Sakakibara K."/>
            <person name="Fujita T."/>
            <person name="Oishi K."/>
            <person name="Shin-I T."/>
            <person name="Kuroki Y."/>
            <person name="Toyoda A."/>
            <person name="Suzuki Y."/>
            <person name="Hashimoto A."/>
            <person name="Yamaguchi K."/>
            <person name="Sugano A."/>
            <person name="Kohara Y."/>
            <person name="Fujiyama A."/>
            <person name="Anterola A."/>
            <person name="Aoki S."/>
            <person name="Ashton N."/>
            <person name="Barbazuk W.B."/>
            <person name="Barker E."/>
            <person name="Bennetzen J."/>
            <person name="Bezanilla M."/>
            <person name="Blankenship R."/>
            <person name="Cho S.H."/>
            <person name="Dutcher S."/>
            <person name="Estelle M."/>
            <person name="Fawcett J.A."/>
            <person name="Gundlach H."/>
            <person name="Hanada K."/>
            <person name="Heyl A."/>
            <person name="Hicks K.A."/>
            <person name="Hugh J."/>
            <person name="Lohr M."/>
            <person name="Mayer K."/>
            <person name="Melkozernov A."/>
            <person name="Murata T."/>
            <person name="Nelson D."/>
            <person name="Pils B."/>
            <person name="Prigge M."/>
            <person name="Reiss B."/>
            <person name="Renner T."/>
            <person name="Rombauts S."/>
            <person name="Rushton P."/>
            <person name="Sanderfoot A."/>
            <person name="Schween G."/>
            <person name="Shiu S.-H."/>
            <person name="Stueber K."/>
            <person name="Theodoulou F.L."/>
            <person name="Tu H."/>
            <person name="Van de Peer Y."/>
            <person name="Verrier P.J."/>
            <person name="Waters E."/>
            <person name="Wood A."/>
            <person name="Yang L."/>
            <person name="Cove D."/>
            <person name="Cuming A."/>
            <person name="Hasebe M."/>
            <person name="Lucas S."/>
            <person name="Mishler D.B."/>
            <person name="Reski R."/>
            <person name="Grigoriev I."/>
            <person name="Quatrano R.S."/>
            <person name="Boore J.L."/>
        </authorList>
    </citation>
    <scope>NUCLEOTIDE SEQUENCE [LARGE SCALE GENOMIC DNA]</scope>
</reference>
<proteinExistence type="predicted"/>
<evidence type="ECO:0000313" key="1">
    <source>
        <dbReference type="EMBL" id="EDQ49257.1"/>
    </source>
</evidence>
<dbReference type="AlphaFoldDB" id="A9U4Z9"/>
<name>A9U4Z9_PHYPA</name>
<organism>
    <name type="scientific">Physcomitrium patens</name>
    <name type="common">Spreading-leaved earth moss</name>
    <name type="synonym">Physcomitrella patens</name>
    <dbReference type="NCBI Taxonomy" id="3218"/>
    <lineage>
        <taxon>Eukaryota</taxon>
        <taxon>Viridiplantae</taxon>
        <taxon>Streptophyta</taxon>
        <taxon>Embryophyta</taxon>
        <taxon>Bryophyta</taxon>
        <taxon>Bryophytina</taxon>
        <taxon>Bryopsida</taxon>
        <taxon>Funariidae</taxon>
        <taxon>Funariales</taxon>
        <taxon>Funariaceae</taxon>
        <taxon>Physcomitrium</taxon>
    </lineage>
</organism>